<evidence type="ECO:0000313" key="7">
    <source>
        <dbReference type="EMBL" id="KAJ8981026.1"/>
    </source>
</evidence>
<sequence length="172" mass="19873">MSKRKSNYKTCIVPECKNTSTTTPDKLFISLPSDQKIRREWQRAMHRSDYVSDKGSRYCCADHFNVEEDIENYMYIKLMKTGKIRIKSGVVPHIFDCQDDGTVTRRSEPGETLIKGIKEDVTEQESKLESVQEVSRTTVDRGIQVMLRPHTRSKLSQAMLRPYMRSKGSQCS</sequence>
<keyword evidence="3" id="KW-0862">Zinc</keyword>
<dbReference type="PANTHER" id="PTHR46600">
    <property type="entry name" value="THAP DOMAIN-CONTAINING"/>
    <property type="match status" value="1"/>
</dbReference>
<feature type="domain" description="THAP-type" evidence="6">
    <location>
        <begin position="1"/>
        <end position="95"/>
    </location>
</feature>
<dbReference type="InterPro" id="IPR026516">
    <property type="entry name" value="THAP1/10"/>
</dbReference>
<dbReference type="EMBL" id="JAPWTJ010000209">
    <property type="protein sequence ID" value="KAJ8981026.1"/>
    <property type="molecule type" value="Genomic_DNA"/>
</dbReference>
<gene>
    <name evidence="7" type="ORF">NQ317_007848</name>
</gene>
<comment type="caution">
    <text evidence="7">The sequence shown here is derived from an EMBL/GenBank/DDBJ whole genome shotgun (WGS) entry which is preliminary data.</text>
</comment>
<keyword evidence="8" id="KW-1185">Reference proteome</keyword>
<evidence type="ECO:0000256" key="2">
    <source>
        <dbReference type="ARBA" id="ARBA00022771"/>
    </source>
</evidence>
<evidence type="ECO:0000256" key="3">
    <source>
        <dbReference type="ARBA" id="ARBA00022833"/>
    </source>
</evidence>
<organism evidence="7 8">
    <name type="scientific">Molorchus minor</name>
    <dbReference type="NCBI Taxonomy" id="1323400"/>
    <lineage>
        <taxon>Eukaryota</taxon>
        <taxon>Metazoa</taxon>
        <taxon>Ecdysozoa</taxon>
        <taxon>Arthropoda</taxon>
        <taxon>Hexapoda</taxon>
        <taxon>Insecta</taxon>
        <taxon>Pterygota</taxon>
        <taxon>Neoptera</taxon>
        <taxon>Endopterygota</taxon>
        <taxon>Coleoptera</taxon>
        <taxon>Polyphaga</taxon>
        <taxon>Cucujiformia</taxon>
        <taxon>Chrysomeloidea</taxon>
        <taxon>Cerambycidae</taxon>
        <taxon>Lamiinae</taxon>
        <taxon>Monochamini</taxon>
        <taxon>Molorchus</taxon>
    </lineage>
</organism>
<protein>
    <recommendedName>
        <fullName evidence="6">THAP-type domain-containing protein</fullName>
    </recommendedName>
</protein>
<evidence type="ECO:0000259" key="6">
    <source>
        <dbReference type="PROSITE" id="PS50950"/>
    </source>
</evidence>
<evidence type="ECO:0000256" key="1">
    <source>
        <dbReference type="ARBA" id="ARBA00022723"/>
    </source>
</evidence>
<dbReference type="PANTHER" id="PTHR46600:SF11">
    <property type="entry name" value="THAP DOMAIN-CONTAINING PROTEIN 10"/>
    <property type="match status" value="1"/>
</dbReference>
<keyword evidence="1" id="KW-0479">Metal-binding</keyword>
<reference evidence="7" key="1">
    <citation type="journal article" date="2023" name="Insect Mol. Biol.">
        <title>Genome sequencing provides insights into the evolution of gene families encoding plant cell wall-degrading enzymes in longhorned beetles.</title>
        <authorList>
            <person name="Shin N.R."/>
            <person name="Okamura Y."/>
            <person name="Kirsch R."/>
            <person name="Pauchet Y."/>
        </authorList>
    </citation>
    <scope>NUCLEOTIDE SEQUENCE</scope>
    <source>
        <strain evidence="7">MMC_N1</strain>
    </source>
</reference>
<name>A0ABQ9JT80_9CUCU</name>
<dbReference type="InterPro" id="IPR006612">
    <property type="entry name" value="THAP_Znf"/>
</dbReference>
<dbReference type="PROSITE" id="PS50950">
    <property type="entry name" value="ZF_THAP"/>
    <property type="match status" value="1"/>
</dbReference>
<evidence type="ECO:0000256" key="5">
    <source>
        <dbReference type="PROSITE-ProRule" id="PRU00309"/>
    </source>
</evidence>
<accession>A0ABQ9JT80</accession>
<dbReference type="Proteomes" id="UP001162164">
    <property type="component" value="Unassembled WGS sequence"/>
</dbReference>
<dbReference type="Pfam" id="PF05485">
    <property type="entry name" value="THAP"/>
    <property type="match status" value="1"/>
</dbReference>
<dbReference type="SMART" id="SM00980">
    <property type="entry name" value="THAP"/>
    <property type="match status" value="1"/>
</dbReference>
<evidence type="ECO:0000313" key="8">
    <source>
        <dbReference type="Proteomes" id="UP001162164"/>
    </source>
</evidence>
<keyword evidence="4 5" id="KW-0238">DNA-binding</keyword>
<proteinExistence type="predicted"/>
<dbReference type="SUPFAM" id="SSF57716">
    <property type="entry name" value="Glucocorticoid receptor-like (DNA-binding domain)"/>
    <property type="match status" value="1"/>
</dbReference>
<evidence type="ECO:0000256" key="4">
    <source>
        <dbReference type="ARBA" id="ARBA00023125"/>
    </source>
</evidence>
<keyword evidence="2 5" id="KW-0863">Zinc-finger</keyword>